<dbReference type="OrthoDB" id="5516601at2"/>
<organism evidence="3 4">
    <name type="scientific">Polyangium fumosum</name>
    <dbReference type="NCBI Taxonomy" id="889272"/>
    <lineage>
        <taxon>Bacteria</taxon>
        <taxon>Pseudomonadati</taxon>
        <taxon>Myxococcota</taxon>
        <taxon>Polyangia</taxon>
        <taxon>Polyangiales</taxon>
        <taxon>Polyangiaceae</taxon>
        <taxon>Polyangium</taxon>
    </lineage>
</organism>
<dbReference type="Proteomes" id="UP000309215">
    <property type="component" value="Unassembled WGS sequence"/>
</dbReference>
<proteinExistence type="predicted"/>
<dbReference type="Pfam" id="PF20720">
    <property type="entry name" value="nSTAND3"/>
    <property type="match status" value="1"/>
</dbReference>
<dbReference type="Gene3D" id="1.25.10.10">
    <property type="entry name" value="Leucine-rich Repeat Variant"/>
    <property type="match status" value="1"/>
</dbReference>
<dbReference type="SUPFAM" id="SSF52540">
    <property type="entry name" value="P-loop containing nucleoside triphosphate hydrolases"/>
    <property type="match status" value="1"/>
</dbReference>
<evidence type="ECO:0000313" key="4">
    <source>
        <dbReference type="Proteomes" id="UP000309215"/>
    </source>
</evidence>
<gene>
    <name evidence="3" type="ORF">E8A74_42975</name>
</gene>
<sequence>MNQPGRTAYRGFEYQIQVSVWLSLEFLINSLSQDGATVVVEPLEGEDLEILQRCDLDTDTSGKATGLSATMASAARYLVQIKAAGAGSWPPGALEEMLVGPKAKDKKKQSGRKWPLETLKQDARAAFLFVTDATVSPSLKPFLVDTPVFTPRPIGKHDDSDADEENNEGFPKSLRLEPDELRGRVGLVQMCPIGVVASHVDKILARKLHVPHAKREGCRKRLAARVREAMLDESKGALTAEEIRAVAREHGGLPEGPSPFVEPHNFDELRQRLNSNFVLLLLGEPGVGKTTAAERLLYEHQTRDEPFYIVKPGAPRDLRSLERETEPTLIYVEDPFGRFDPADQGHEWSIELDRLCQHVRSDIRLLITSRTSFAAPHLGPHAPNIRAHRVQFEEGRIDGRALLKEYLEKARFADSGARGWIEARASLVVEKLTRPISYSNFVGRAAKVPVKERTDERLERLASESAVVELGKELEETFKRSSPGELRGLAAVWLALAAWPYASEQARRLQQFEDDLLDIEGEVSGALGKLREHRWLRLRLDVWQMHPIYLEACLNVLKKNTAITGRVVEHLMEAHLARNDIQGLEDLLGATAGRIRVRDNMAARIREGAREILRRSAHIDKNAQSKEDCFAAALTLLAEHGQRGEHSLDALAAALCRKPGYGRKSVGLGWGFPQWLPPNWDTNTAARVNEDPDTAPIVRAFVRRGLPTLPSGYFRGASSLVDFLYGLADVSAEFDHLAITLDDFDYFEADVVAAGAIRSKTVDVEKLISRAIKLVESAEAWASAQAPVDEDSYAASDWLSEEYQRHIGPAHALIDAILDQQARMGKHDWAASRTEPVIFERFVHRVRNGGEKSVEVIRCVLSVCPGHLRAAIVEAAAVRPDAADQAIALLQSVPSHDWPRIMRRWIAYHLDDDEAERRRRTEHVRAFVMAQMAALAPYERVALTYDFLASESTRDLGEYIRAQLDDAGRSAIAALASEPGATTSLCIDLLKEIADSPGDAAERALIALACEGRPVEALIEAWLNPTGDVDRAIAALDAAACLSQTVTMRCGSLGLEHDRARVRKHALSILAAHREDECATEAILTVLKDPTASVRIFAADALAGRASSLAWMALVGMLRDNSDTSDAANHGYGWHDDEYEPEYGVAVAAAHALTALKPWPAELQKAVDEFLASAAATRTDVRRVFEGVRELHQVSEGSAQVG</sequence>
<dbReference type="InterPro" id="IPR027417">
    <property type="entry name" value="P-loop_NTPase"/>
</dbReference>
<feature type="domain" description="AAA+ ATPase" evidence="2">
    <location>
        <begin position="275"/>
        <end position="398"/>
    </location>
</feature>
<accession>A0A4U1IVK9</accession>
<dbReference type="EMBL" id="SSMQ01000076">
    <property type="protein sequence ID" value="TKC98030.1"/>
    <property type="molecule type" value="Genomic_DNA"/>
</dbReference>
<evidence type="ECO:0000313" key="3">
    <source>
        <dbReference type="EMBL" id="TKC98030.1"/>
    </source>
</evidence>
<comment type="caution">
    <text evidence="3">The sequence shown here is derived from an EMBL/GenBank/DDBJ whole genome shotgun (WGS) entry which is preliminary data.</text>
</comment>
<dbReference type="InterPro" id="IPR003593">
    <property type="entry name" value="AAA+_ATPase"/>
</dbReference>
<protein>
    <recommendedName>
        <fullName evidence="2">AAA+ ATPase domain-containing protein</fullName>
    </recommendedName>
</protein>
<dbReference type="SUPFAM" id="SSF48371">
    <property type="entry name" value="ARM repeat"/>
    <property type="match status" value="1"/>
</dbReference>
<reference evidence="3 4" key="1">
    <citation type="submission" date="2019-04" db="EMBL/GenBank/DDBJ databases">
        <authorList>
            <person name="Li Y."/>
            <person name="Wang J."/>
        </authorList>
    </citation>
    <scope>NUCLEOTIDE SEQUENCE [LARGE SCALE GENOMIC DNA]</scope>
    <source>
        <strain evidence="3 4">DSM 14668</strain>
    </source>
</reference>
<evidence type="ECO:0000256" key="1">
    <source>
        <dbReference type="SAM" id="MobiDB-lite"/>
    </source>
</evidence>
<dbReference type="AlphaFoldDB" id="A0A4U1IVK9"/>
<name>A0A4U1IVK9_9BACT</name>
<dbReference type="InterPro" id="IPR049050">
    <property type="entry name" value="nSTAND3"/>
</dbReference>
<dbReference type="InterPro" id="IPR016024">
    <property type="entry name" value="ARM-type_fold"/>
</dbReference>
<feature type="region of interest" description="Disordered" evidence="1">
    <location>
        <begin position="153"/>
        <end position="174"/>
    </location>
</feature>
<keyword evidence="4" id="KW-1185">Reference proteome</keyword>
<dbReference type="RefSeq" id="WP_136934955.1">
    <property type="nucleotide sequence ID" value="NZ_SSMQ01000076.1"/>
</dbReference>
<dbReference type="InterPro" id="IPR011989">
    <property type="entry name" value="ARM-like"/>
</dbReference>
<dbReference type="SMART" id="SM00382">
    <property type="entry name" value="AAA"/>
    <property type="match status" value="1"/>
</dbReference>
<evidence type="ECO:0000259" key="2">
    <source>
        <dbReference type="SMART" id="SM00382"/>
    </source>
</evidence>